<evidence type="ECO:0000313" key="1">
    <source>
        <dbReference type="EMBL" id="GMR53163.1"/>
    </source>
</evidence>
<accession>A0AAN5CY99</accession>
<evidence type="ECO:0000313" key="2">
    <source>
        <dbReference type="Proteomes" id="UP001328107"/>
    </source>
</evidence>
<feature type="non-terminal residue" evidence="1">
    <location>
        <position position="1"/>
    </location>
</feature>
<proteinExistence type="predicted"/>
<dbReference type="AlphaFoldDB" id="A0AAN5CY99"/>
<comment type="caution">
    <text evidence="1">The sequence shown here is derived from an EMBL/GenBank/DDBJ whole genome shotgun (WGS) entry which is preliminary data.</text>
</comment>
<keyword evidence="2" id="KW-1185">Reference proteome</keyword>
<name>A0AAN5CY99_9BILA</name>
<reference evidence="2" key="1">
    <citation type="submission" date="2022-10" db="EMBL/GenBank/DDBJ databases">
        <title>Genome assembly of Pristionchus species.</title>
        <authorList>
            <person name="Yoshida K."/>
            <person name="Sommer R.J."/>
        </authorList>
    </citation>
    <scope>NUCLEOTIDE SEQUENCE [LARGE SCALE GENOMIC DNA]</scope>
    <source>
        <strain evidence="2">RS5460</strain>
    </source>
</reference>
<dbReference type="Proteomes" id="UP001328107">
    <property type="component" value="Unassembled WGS sequence"/>
</dbReference>
<organism evidence="1 2">
    <name type="scientific">Pristionchus mayeri</name>
    <dbReference type="NCBI Taxonomy" id="1317129"/>
    <lineage>
        <taxon>Eukaryota</taxon>
        <taxon>Metazoa</taxon>
        <taxon>Ecdysozoa</taxon>
        <taxon>Nematoda</taxon>
        <taxon>Chromadorea</taxon>
        <taxon>Rhabditida</taxon>
        <taxon>Rhabditina</taxon>
        <taxon>Diplogasteromorpha</taxon>
        <taxon>Diplogasteroidea</taxon>
        <taxon>Neodiplogasteridae</taxon>
        <taxon>Pristionchus</taxon>
    </lineage>
</organism>
<gene>
    <name evidence="1" type="ORF">PMAYCL1PPCAC_23358</name>
</gene>
<dbReference type="EMBL" id="BTRK01000005">
    <property type="protein sequence ID" value="GMR53163.1"/>
    <property type="molecule type" value="Genomic_DNA"/>
</dbReference>
<sequence length="123" mass="13944">RLVHSPLHPPDANLWRILHQLQEHSRLLQVDVVSLVVPLRLRVAADQPMEGHQDNRRMSCPRQWQCATSKLSCPQWHRTVEGARNGGGSISARCNDSRRILLHLSSHRIRGSPDAGQVPEEQC</sequence>
<feature type="non-terminal residue" evidence="1">
    <location>
        <position position="123"/>
    </location>
</feature>
<protein>
    <submittedName>
        <fullName evidence="1">Uncharacterized protein</fullName>
    </submittedName>
</protein>